<protein>
    <recommendedName>
        <fullName evidence="1">Retroviral polymerase SH3-like domain-containing protein</fullName>
    </recommendedName>
</protein>
<dbReference type="Pfam" id="PF25597">
    <property type="entry name" value="SH3_retrovirus"/>
    <property type="match status" value="1"/>
</dbReference>
<dbReference type="AlphaFoldDB" id="A0AAP0EJ93"/>
<evidence type="ECO:0000313" key="2">
    <source>
        <dbReference type="EMBL" id="KAK9092707.1"/>
    </source>
</evidence>
<reference evidence="2 3" key="1">
    <citation type="submission" date="2024-01" db="EMBL/GenBank/DDBJ databases">
        <title>Genome assemblies of Stephania.</title>
        <authorList>
            <person name="Yang L."/>
        </authorList>
    </citation>
    <scope>NUCLEOTIDE SEQUENCE [LARGE SCALE GENOMIC DNA]</scope>
    <source>
        <strain evidence="2">YNDBR</strain>
        <tissue evidence="2">Leaf</tissue>
    </source>
</reference>
<gene>
    <name evidence="2" type="ORF">Syun_027618</name>
</gene>
<comment type="caution">
    <text evidence="2">The sequence shown here is derived from an EMBL/GenBank/DDBJ whole genome shotgun (WGS) entry which is preliminary data.</text>
</comment>
<proteinExistence type="predicted"/>
<evidence type="ECO:0000259" key="1">
    <source>
        <dbReference type="Pfam" id="PF25597"/>
    </source>
</evidence>
<organism evidence="2 3">
    <name type="scientific">Stephania yunnanensis</name>
    <dbReference type="NCBI Taxonomy" id="152371"/>
    <lineage>
        <taxon>Eukaryota</taxon>
        <taxon>Viridiplantae</taxon>
        <taxon>Streptophyta</taxon>
        <taxon>Embryophyta</taxon>
        <taxon>Tracheophyta</taxon>
        <taxon>Spermatophyta</taxon>
        <taxon>Magnoliopsida</taxon>
        <taxon>Ranunculales</taxon>
        <taxon>Menispermaceae</taxon>
        <taxon>Menispermoideae</taxon>
        <taxon>Cissampelideae</taxon>
        <taxon>Stephania</taxon>
    </lineage>
</organism>
<name>A0AAP0EJ93_9MAGN</name>
<keyword evidence="3" id="KW-1185">Reference proteome</keyword>
<accession>A0AAP0EJ93</accession>
<dbReference type="InterPro" id="IPR057670">
    <property type="entry name" value="SH3_retrovirus"/>
</dbReference>
<sequence length="148" mass="16864">MLPYLYPFRKKLFQTLVLLINGLPSTAMQFKCPYQVCFKKIPDYKFLKTFGCSCFPSLTSYSSHKFAFHSSNFVFIGYSPLHHGYHCLHSSGKVFVSRDVVFNEKEFPYITFYQSSLSSSSSFSSLPLSNLQHVPHFTSLSPSTSLPS</sequence>
<dbReference type="Proteomes" id="UP001420932">
    <property type="component" value="Unassembled WGS sequence"/>
</dbReference>
<feature type="domain" description="Retroviral polymerase SH3-like" evidence="1">
    <location>
        <begin position="52"/>
        <end position="110"/>
    </location>
</feature>
<dbReference type="EMBL" id="JBBNAF010000012">
    <property type="protein sequence ID" value="KAK9092707.1"/>
    <property type="molecule type" value="Genomic_DNA"/>
</dbReference>
<evidence type="ECO:0000313" key="3">
    <source>
        <dbReference type="Proteomes" id="UP001420932"/>
    </source>
</evidence>